<keyword evidence="10" id="KW-0443">Lipid metabolism</keyword>
<comment type="catalytic activity">
    <reaction evidence="21">
        <text>decanoyl-CoA + H2O = decanoate + CoA + H(+)</text>
        <dbReference type="Rhea" id="RHEA:40059"/>
        <dbReference type="ChEBI" id="CHEBI:15377"/>
        <dbReference type="ChEBI" id="CHEBI:15378"/>
        <dbReference type="ChEBI" id="CHEBI:27689"/>
        <dbReference type="ChEBI" id="CHEBI:57287"/>
        <dbReference type="ChEBI" id="CHEBI:61430"/>
    </reaction>
    <physiologicalReaction direction="left-to-right" evidence="21">
        <dbReference type="Rhea" id="RHEA:40060"/>
    </physiologicalReaction>
</comment>
<evidence type="ECO:0000256" key="6">
    <source>
        <dbReference type="ARBA" id="ARBA00022703"/>
    </source>
</evidence>
<keyword evidence="11" id="KW-0472">Membrane</keyword>
<evidence type="ECO:0000256" key="11">
    <source>
        <dbReference type="ARBA" id="ARBA00023136"/>
    </source>
</evidence>
<evidence type="ECO:0000259" key="24">
    <source>
        <dbReference type="Pfam" id="PF03061"/>
    </source>
</evidence>
<evidence type="ECO:0000313" key="25">
    <source>
        <dbReference type="EMBL" id="ETR73465.1"/>
    </source>
</evidence>
<keyword evidence="5" id="KW-0963">Cytoplasm</keyword>
<evidence type="ECO:0000256" key="13">
    <source>
        <dbReference type="ARBA" id="ARBA00035852"/>
    </source>
</evidence>
<comment type="catalytic activity">
    <reaction evidence="22">
        <text>dodecanoyl-CoA + H2O = dodecanoate + CoA + H(+)</text>
        <dbReference type="Rhea" id="RHEA:30135"/>
        <dbReference type="ChEBI" id="CHEBI:15377"/>
        <dbReference type="ChEBI" id="CHEBI:15378"/>
        <dbReference type="ChEBI" id="CHEBI:18262"/>
        <dbReference type="ChEBI" id="CHEBI:57287"/>
        <dbReference type="ChEBI" id="CHEBI:57375"/>
    </reaction>
    <physiologicalReaction direction="left-to-right" evidence="22">
        <dbReference type="Rhea" id="RHEA:30136"/>
    </physiologicalReaction>
</comment>
<comment type="catalytic activity">
    <reaction evidence="14">
        <text>(9Z)-octadecenoyl-CoA + H2O = (9Z)-octadecenoate + CoA + H(+)</text>
        <dbReference type="Rhea" id="RHEA:40139"/>
        <dbReference type="ChEBI" id="CHEBI:15377"/>
        <dbReference type="ChEBI" id="CHEBI:15378"/>
        <dbReference type="ChEBI" id="CHEBI:30823"/>
        <dbReference type="ChEBI" id="CHEBI:57287"/>
        <dbReference type="ChEBI" id="CHEBI:57387"/>
    </reaction>
    <physiologicalReaction direction="left-to-right" evidence="14">
        <dbReference type="Rhea" id="RHEA:40140"/>
    </physiologicalReaction>
</comment>
<dbReference type="Proteomes" id="UP000189670">
    <property type="component" value="Unassembled WGS sequence"/>
</dbReference>
<dbReference type="GO" id="GO:0005737">
    <property type="term" value="C:cytoplasm"/>
    <property type="evidence" value="ECO:0007669"/>
    <property type="project" value="UniProtKB-SubCell"/>
</dbReference>
<keyword evidence="8" id="KW-0276">Fatty acid metabolism</keyword>
<sequence>MSEKCFQDCFPDHVAICYGCGRNNPEGLQIKSYWEGNEGVCRFTPKPYHTAFPNVVYGGLIAALIDCHSICTAMAHAYRMDNRDMGSEPKIYFVTGTLNVSYLKPTPMNVELTLRAKVLEQKTRKSYVHCSVFAGETETAKAEVLAVRVKSY</sequence>
<dbReference type="PANTHER" id="PTHR12418:SF19">
    <property type="entry name" value="ACYL-COENZYME A THIOESTERASE THEM4"/>
    <property type="match status" value="1"/>
</dbReference>
<evidence type="ECO:0000256" key="4">
    <source>
        <dbReference type="ARBA" id="ARBA00022475"/>
    </source>
</evidence>
<protein>
    <recommendedName>
        <fullName evidence="17">Acyl-coenzyme A thioesterase THEM4</fullName>
        <ecNumber evidence="16">3.1.2.2</ecNumber>
    </recommendedName>
    <alternativeName>
        <fullName evidence="18">Thioesterase superfamily member 4</fullName>
    </alternativeName>
</protein>
<dbReference type="GO" id="GO:0006631">
    <property type="term" value="P:fatty acid metabolic process"/>
    <property type="evidence" value="ECO:0007669"/>
    <property type="project" value="UniProtKB-KW"/>
</dbReference>
<evidence type="ECO:0000256" key="23">
    <source>
        <dbReference type="ARBA" id="ARBA00048180"/>
    </source>
</evidence>
<dbReference type="SUPFAM" id="SSF54637">
    <property type="entry name" value="Thioesterase/thiol ester dehydrase-isomerase"/>
    <property type="match status" value="1"/>
</dbReference>
<evidence type="ECO:0000256" key="20">
    <source>
        <dbReference type="ARBA" id="ARBA00047734"/>
    </source>
</evidence>
<keyword evidence="7" id="KW-0378">Hydrolase</keyword>
<dbReference type="Gene3D" id="3.10.129.10">
    <property type="entry name" value="Hotdog Thioesterase"/>
    <property type="match status" value="1"/>
</dbReference>
<comment type="subcellular location">
    <subcellularLocation>
        <location evidence="3">Cell projection</location>
        <location evidence="3">Ruffle membrane</location>
    </subcellularLocation>
    <subcellularLocation>
        <location evidence="2">Cytoplasm</location>
    </subcellularLocation>
    <subcellularLocation>
        <location evidence="1">Membrane</location>
        <topology evidence="1">Peripheral membrane protein</topology>
    </subcellularLocation>
</comment>
<evidence type="ECO:0000256" key="12">
    <source>
        <dbReference type="ARBA" id="ARBA00023273"/>
    </source>
</evidence>
<dbReference type="InterPro" id="IPR052365">
    <property type="entry name" value="THEM4/THEM5_acyl-CoA_thioest"/>
</dbReference>
<evidence type="ECO:0000313" key="26">
    <source>
        <dbReference type="Proteomes" id="UP000189670"/>
    </source>
</evidence>
<feature type="domain" description="Thioesterase" evidence="24">
    <location>
        <begin position="54"/>
        <end position="139"/>
    </location>
</feature>
<comment type="catalytic activity">
    <reaction evidence="13">
        <text>(5Z,8Z,11Z,14Z)-eicosatetraenoyl-CoA + H2O = (5Z,8Z,11Z,14Z)-eicosatetraenoate + CoA + H(+)</text>
        <dbReference type="Rhea" id="RHEA:40151"/>
        <dbReference type="ChEBI" id="CHEBI:15377"/>
        <dbReference type="ChEBI" id="CHEBI:15378"/>
        <dbReference type="ChEBI" id="CHEBI:32395"/>
        <dbReference type="ChEBI" id="CHEBI:57287"/>
        <dbReference type="ChEBI" id="CHEBI:57368"/>
    </reaction>
    <physiologicalReaction direction="left-to-right" evidence="13">
        <dbReference type="Rhea" id="RHEA:40152"/>
    </physiologicalReaction>
</comment>
<proteinExistence type="inferred from homology"/>
<dbReference type="Pfam" id="PF03061">
    <property type="entry name" value="4HBT"/>
    <property type="match status" value="1"/>
</dbReference>
<dbReference type="InterPro" id="IPR006683">
    <property type="entry name" value="Thioestr_dom"/>
</dbReference>
<evidence type="ECO:0000256" key="14">
    <source>
        <dbReference type="ARBA" id="ARBA00037002"/>
    </source>
</evidence>
<evidence type="ECO:0000256" key="17">
    <source>
        <dbReference type="ARBA" id="ARBA00040123"/>
    </source>
</evidence>
<keyword evidence="9" id="KW-0809">Transit peptide</keyword>
<comment type="caution">
    <text evidence="25">The sequence shown here is derived from an EMBL/GenBank/DDBJ whole genome shotgun (WGS) entry which is preliminary data.</text>
</comment>
<evidence type="ECO:0000256" key="18">
    <source>
        <dbReference type="ARBA" id="ARBA00043210"/>
    </source>
</evidence>
<keyword evidence="6" id="KW-0053">Apoptosis</keyword>
<comment type="catalytic activity">
    <reaction evidence="19">
        <text>octanoyl-CoA + H2O = octanoate + CoA + H(+)</text>
        <dbReference type="Rhea" id="RHEA:30143"/>
        <dbReference type="ChEBI" id="CHEBI:15377"/>
        <dbReference type="ChEBI" id="CHEBI:15378"/>
        <dbReference type="ChEBI" id="CHEBI:25646"/>
        <dbReference type="ChEBI" id="CHEBI:57287"/>
        <dbReference type="ChEBI" id="CHEBI:57386"/>
    </reaction>
    <physiologicalReaction direction="left-to-right" evidence="19">
        <dbReference type="Rhea" id="RHEA:30144"/>
    </physiologicalReaction>
</comment>
<dbReference type="GO" id="GO:0016020">
    <property type="term" value="C:membrane"/>
    <property type="evidence" value="ECO:0007669"/>
    <property type="project" value="UniProtKB-SubCell"/>
</dbReference>
<accession>A0A1V1PFM0</accession>
<evidence type="ECO:0000256" key="7">
    <source>
        <dbReference type="ARBA" id="ARBA00022801"/>
    </source>
</evidence>
<dbReference type="EMBL" id="ATBP01000058">
    <property type="protein sequence ID" value="ETR73465.1"/>
    <property type="molecule type" value="Genomic_DNA"/>
</dbReference>
<dbReference type="PANTHER" id="PTHR12418">
    <property type="entry name" value="ACYL-COENZYME A THIOESTERASE THEM4"/>
    <property type="match status" value="1"/>
</dbReference>
<comment type="catalytic activity">
    <reaction evidence="23">
        <text>tetradecanoyl-CoA + H2O = tetradecanoate + CoA + H(+)</text>
        <dbReference type="Rhea" id="RHEA:40119"/>
        <dbReference type="ChEBI" id="CHEBI:15377"/>
        <dbReference type="ChEBI" id="CHEBI:15378"/>
        <dbReference type="ChEBI" id="CHEBI:30807"/>
        <dbReference type="ChEBI" id="CHEBI:57287"/>
        <dbReference type="ChEBI" id="CHEBI:57385"/>
    </reaction>
    <physiologicalReaction direction="left-to-right" evidence="23">
        <dbReference type="Rhea" id="RHEA:40120"/>
    </physiologicalReaction>
</comment>
<gene>
    <name evidence="25" type="ORF">OMM_06911</name>
</gene>
<evidence type="ECO:0000256" key="8">
    <source>
        <dbReference type="ARBA" id="ARBA00022832"/>
    </source>
</evidence>
<dbReference type="CDD" id="cd03443">
    <property type="entry name" value="PaaI_thioesterase"/>
    <property type="match status" value="1"/>
</dbReference>
<dbReference type="GO" id="GO:0016790">
    <property type="term" value="F:thiolester hydrolase activity"/>
    <property type="evidence" value="ECO:0007669"/>
    <property type="project" value="UniProtKB-ARBA"/>
</dbReference>
<keyword evidence="12" id="KW-0966">Cell projection</keyword>
<dbReference type="EC" id="3.1.2.2" evidence="16"/>
<evidence type="ECO:0000256" key="1">
    <source>
        <dbReference type="ARBA" id="ARBA00004170"/>
    </source>
</evidence>
<comment type="similarity">
    <text evidence="15">Belongs to the THEM4/THEM5 thioesterase family.</text>
</comment>
<keyword evidence="4" id="KW-1003">Cell membrane</keyword>
<evidence type="ECO:0000256" key="9">
    <source>
        <dbReference type="ARBA" id="ARBA00022946"/>
    </source>
</evidence>
<reference evidence="26" key="1">
    <citation type="submission" date="2012-11" db="EMBL/GenBank/DDBJ databases">
        <authorList>
            <person name="Lucero-Rivera Y.E."/>
            <person name="Tovar-Ramirez D."/>
        </authorList>
    </citation>
    <scope>NUCLEOTIDE SEQUENCE [LARGE SCALE GENOMIC DNA]</scope>
    <source>
        <strain evidence="26">Araruama</strain>
    </source>
</reference>
<evidence type="ECO:0000256" key="5">
    <source>
        <dbReference type="ARBA" id="ARBA00022490"/>
    </source>
</evidence>
<evidence type="ECO:0000256" key="15">
    <source>
        <dbReference type="ARBA" id="ARBA00038456"/>
    </source>
</evidence>
<dbReference type="AlphaFoldDB" id="A0A1V1PFM0"/>
<evidence type="ECO:0000256" key="21">
    <source>
        <dbReference type="ARBA" id="ARBA00047969"/>
    </source>
</evidence>
<evidence type="ECO:0000256" key="19">
    <source>
        <dbReference type="ARBA" id="ARBA00047588"/>
    </source>
</evidence>
<evidence type="ECO:0000256" key="22">
    <source>
        <dbReference type="ARBA" id="ARBA00048074"/>
    </source>
</evidence>
<name>A0A1V1PFM0_9BACT</name>
<comment type="catalytic activity">
    <reaction evidence="20">
        <text>hexadecanoyl-CoA + H2O = hexadecanoate + CoA + H(+)</text>
        <dbReference type="Rhea" id="RHEA:16645"/>
        <dbReference type="ChEBI" id="CHEBI:7896"/>
        <dbReference type="ChEBI" id="CHEBI:15377"/>
        <dbReference type="ChEBI" id="CHEBI:15378"/>
        <dbReference type="ChEBI" id="CHEBI:57287"/>
        <dbReference type="ChEBI" id="CHEBI:57379"/>
        <dbReference type="EC" id="3.1.2.2"/>
    </reaction>
    <physiologicalReaction direction="left-to-right" evidence="20">
        <dbReference type="Rhea" id="RHEA:16646"/>
    </physiologicalReaction>
</comment>
<dbReference type="InterPro" id="IPR029069">
    <property type="entry name" value="HotDog_dom_sf"/>
</dbReference>
<organism evidence="25 26">
    <name type="scientific">Candidatus Magnetoglobus multicellularis str. Araruama</name>
    <dbReference type="NCBI Taxonomy" id="890399"/>
    <lineage>
        <taxon>Bacteria</taxon>
        <taxon>Pseudomonadati</taxon>
        <taxon>Thermodesulfobacteriota</taxon>
        <taxon>Desulfobacteria</taxon>
        <taxon>Desulfobacterales</taxon>
        <taxon>Desulfobacteraceae</taxon>
        <taxon>Candidatus Magnetoglobus</taxon>
    </lineage>
</organism>
<evidence type="ECO:0000256" key="3">
    <source>
        <dbReference type="ARBA" id="ARBA00004632"/>
    </source>
</evidence>
<evidence type="ECO:0000256" key="10">
    <source>
        <dbReference type="ARBA" id="ARBA00023098"/>
    </source>
</evidence>
<evidence type="ECO:0000256" key="2">
    <source>
        <dbReference type="ARBA" id="ARBA00004496"/>
    </source>
</evidence>
<evidence type="ECO:0000256" key="16">
    <source>
        <dbReference type="ARBA" id="ARBA00038848"/>
    </source>
</evidence>